<keyword evidence="2" id="KW-0812">Transmembrane</keyword>
<feature type="transmembrane region" description="Helical" evidence="2">
    <location>
        <begin position="21"/>
        <end position="39"/>
    </location>
</feature>
<protein>
    <submittedName>
        <fullName evidence="4">DUF4340 domain-containing protein</fullName>
    </submittedName>
</protein>
<evidence type="ECO:0000256" key="1">
    <source>
        <dbReference type="SAM" id="MobiDB-lite"/>
    </source>
</evidence>
<feature type="region of interest" description="Disordered" evidence="1">
    <location>
        <begin position="374"/>
        <end position="397"/>
    </location>
</feature>
<dbReference type="InterPro" id="IPR025641">
    <property type="entry name" value="DUF4340"/>
</dbReference>
<dbReference type="AlphaFoldDB" id="A0A915YK31"/>
<dbReference type="EMBL" id="AP026867">
    <property type="protein sequence ID" value="BDS14520.1"/>
    <property type="molecule type" value="Genomic_DNA"/>
</dbReference>
<evidence type="ECO:0000259" key="3">
    <source>
        <dbReference type="Pfam" id="PF14238"/>
    </source>
</evidence>
<dbReference type="KEGG" id="aup:AsAng_0053000"/>
<proteinExistence type="predicted"/>
<evidence type="ECO:0000313" key="4">
    <source>
        <dbReference type="EMBL" id="BDS14520.1"/>
    </source>
</evidence>
<accession>A0A915YK31</accession>
<name>A0A915YK31_9BACT</name>
<keyword evidence="2" id="KW-0472">Membrane</keyword>
<dbReference type="Pfam" id="PF14238">
    <property type="entry name" value="DUF4340"/>
    <property type="match status" value="1"/>
</dbReference>
<feature type="compositionally biased region" description="Basic and acidic residues" evidence="1">
    <location>
        <begin position="382"/>
        <end position="397"/>
    </location>
</feature>
<evidence type="ECO:0000256" key="2">
    <source>
        <dbReference type="SAM" id="Phobius"/>
    </source>
</evidence>
<dbReference type="Proteomes" id="UP001060919">
    <property type="component" value="Chromosome"/>
</dbReference>
<gene>
    <name evidence="4" type="ORF">AsAng_0053000</name>
</gene>
<feature type="domain" description="DUF4340" evidence="3">
    <location>
        <begin position="96"/>
        <end position="277"/>
    </location>
</feature>
<keyword evidence="5" id="KW-1185">Reference proteome</keyword>
<keyword evidence="2" id="KW-1133">Transmembrane helix</keyword>
<sequence length="397" mass="45631">MEKPLSKIIGGKKSVLIMGRIIVLVVLFCGLGTFAFWKMNNPNMEKDTYAGNLHTMFALNNIDPINRVFLTDRSGNQALIERVEDLNWTYTNKVTGKKYRANPSAVYTLLQTLQKIRTREPINSAAMDNAVKSLAAKSTKVEIYDKDQNKLRVYYVGAMTNGGTGNLAIMEGSDQPYVAYIPNFQGTIGTRFITTEADWRDKAIFRNDINKLEFIQVDYQAPSQRTQSFKISKLNSGKFNVEPLNAEVEAFTQEQVNQDNASTYFEDFDVIAAEQIIYDKNLRDTTITTTPFAVVSYKASYHNEPQVFRIYSIYNPSADRGDGEAGHRQKIQRYFVDINEDNFFLAQHIVIRSMLWGYNFFFQREAVQLREDEATTKQSFPENKERDRNQQFKVIQE</sequence>
<organism evidence="4 5">
    <name type="scientific">Aureispira anguillae</name>
    <dbReference type="NCBI Taxonomy" id="2864201"/>
    <lineage>
        <taxon>Bacteria</taxon>
        <taxon>Pseudomonadati</taxon>
        <taxon>Bacteroidota</taxon>
        <taxon>Saprospiria</taxon>
        <taxon>Saprospirales</taxon>
        <taxon>Saprospiraceae</taxon>
        <taxon>Aureispira</taxon>
    </lineage>
</organism>
<reference evidence="4" key="1">
    <citation type="submission" date="2022-09" db="EMBL/GenBank/DDBJ databases">
        <title>Aureispira anguillicida sp. nov., isolated from Leptocephalus of Japanese eel Anguilla japonica.</title>
        <authorList>
            <person name="Yuasa K."/>
            <person name="Mekata T."/>
            <person name="Ikunari K."/>
        </authorList>
    </citation>
    <scope>NUCLEOTIDE SEQUENCE</scope>
    <source>
        <strain evidence="4">EL160426</strain>
    </source>
</reference>
<evidence type="ECO:0000313" key="5">
    <source>
        <dbReference type="Proteomes" id="UP001060919"/>
    </source>
</evidence>